<dbReference type="Proteomes" id="UP000257109">
    <property type="component" value="Unassembled WGS sequence"/>
</dbReference>
<comment type="caution">
    <text evidence="1">The sequence shown here is derived from an EMBL/GenBank/DDBJ whole genome shotgun (WGS) entry which is preliminary data.</text>
</comment>
<dbReference type="AlphaFoldDB" id="A0A371G6H6"/>
<name>A0A371G6H6_MUCPR</name>
<evidence type="ECO:0000313" key="1">
    <source>
        <dbReference type="EMBL" id="RDX86168.1"/>
    </source>
</evidence>
<accession>A0A371G6H6</accession>
<organism evidence="1 2">
    <name type="scientific">Mucuna pruriens</name>
    <name type="common">Velvet bean</name>
    <name type="synonym">Dolichos pruriens</name>
    <dbReference type="NCBI Taxonomy" id="157652"/>
    <lineage>
        <taxon>Eukaryota</taxon>
        <taxon>Viridiplantae</taxon>
        <taxon>Streptophyta</taxon>
        <taxon>Embryophyta</taxon>
        <taxon>Tracheophyta</taxon>
        <taxon>Spermatophyta</taxon>
        <taxon>Magnoliopsida</taxon>
        <taxon>eudicotyledons</taxon>
        <taxon>Gunneridae</taxon>
        <taxon>Pentapetalae</taxon>
        <taxon>rosids</taxon>
        <taxon>fabids</taxon>
        <taxon>Fabales</taxon>
        <taxon>Fabaceae</taxon>
        <taxon>Papilionoideae</taxon>
        <taxon>50 kb inversion clade</taxon>
        <taxon>NPAAA clade</taxon>
        <taxon>indigoferoid/millettioid clade</taxon>
        <taxon>Phaseoleae</taxon>
        <taxon>Mucuna</taxon>
    </lineage>
</organism>
<proteinExistence type="predicted"/>
<sequence>MGTQNYIPNFVGNVSLPDCFRQSMSSFDRNRTPSLLGSKTMQPSLRPSQQEKKALVARTGRTFLGSIRELPDLQAKGRSSKLARKCSYSIHGKLRSRWDGLFVITKVFSYGVVELKDENTNNTFQVNGYHIKLFHEGPTPIVDETGSISLMEPALPDDTP</sequence>
<evidence type="ECO:0000313" key="2">
    <source>
        <dbReference type="Proteomes" id="UP000257109"/>
    </source>
</evidence>
<dbReference type="OrthoDB" id="1637540at2759"/>
<reference evidence="1" key="1">
    <citation type="submission" date="2018-05" db="EMBL/GenBank/DDBJ databases">
        <title>Draft genome of Mucuna pruriens seed.</title>
        <authorList>
            <person name="Nnadi N.E."/>
            <person name="Vos R."/>
            <person name="Hasami M.H."/>
            <person name="Devisetty U.K."/>
            <person name="Aguiy J.C."/>
        </authorList>
    </citation>
    <scope>NUCLEOTIDE SEQUENCE [LARGE SCALE GENOMIC DNA]</scope>
    <source>
        <strain evidence="1">JCA_2017</strain>
    </source>
</reference>
<gene>
    <name evidence="1" type="ORF">CR513_32537</name>
</gene>
<keyword evidence="2" id="KW-1185">Reference proteome</keyword>
<protein>
    <submittedName>
        <fullName evidence="1">Uncharacterized protein</fullName>
    </submittedName>
</protein>
<dbReference type="EMBL" id="QJKJ01006591">
    <property type="protein sequence ID" value="RDX86168.1"/>
    <property type="molecule type" value="Genomic_DNA"/>
</dbReference>
<feature type="non-terminal residue" evidence="1">
    <location>
        <position position="1"/>
    </location>
</feature>